<dbReference type="RefSeq" id="WP_037546649.1">
    <property type="nucleotide sequence ID" value="NZ_JNUP01000047.1"/>
</dbReference>
<name>A0A098QYW4_9SPIO</name>
<sequence>MNPKRPYSRSQQRQGRSSFSWFQFINTLSFSFLAGNVLTLLLLRLGASNTLIGVVNSFVYLSFFFMPLGRMLVGKFGLVATFARAWGARYVVMIPVIFVPLLWQDSPGTAIPLIVAGYLGFQVFRGIGIVSFNPIMKALSHGKDQGTFLNRVQILVHLASISASLGVAFLIGREAPLWRYSISLGFGSLLGIWATLLFTRLPEPRDSEITQGPGLETGPGLKTGPGLESGPGPGTENRTDPRSGLVDALARQWKHRDFKRFIPAFSLLICVSSLVRAFLPVYAKQVYLLGDDMVLMLNLAGSLGAVVMGLINRRVMDRLGAKPMVMIFTGILLLSLGPVILVPRIEGILGLLLLGGSFFLSLMGIAGSETSSQGYFYAILPRKGELDLGIWYYLIMGVAGSLGSALGGVLLDGLKTVMPIQSSFSVFFILAGLGILLTVVLQVRMDRLNASSLRSALSMLFSLRDWRAISMIQRLEGSRTIDQEQQVLRDLQGSSSSLPVEEVLERLSSPLFRIRRQALTALYYLPYSRQVQDALLEQIRCHQFATAYHAARIVGQRGSKEAIPVLREAVTSNDYLLAANSMLALADLGDHASRPRIEAMVLSHTNPMILVYGAAALRVFDAWESLPFLYQLGEQPGVPDYVVQEAAFSAAGILGLENTVYRAYREYQQDPEEGLALAGETLVKNHEPYWTEKLLHATPGELFHEAEALGIILSEEGSRPGHETTAESPTQTPWDPEALGQGLSDPGSDHGGHGPALLEQARLLAARPGLMESAAFVFLCKSLILAAAGELPPEWYQE</sequence>
<dbReference type="AlphaFoldDB" id="A0A098QYW4"/>
<dbReference type="InterPro" id="IPR036259">
    <property type="entry name" value="MFS_trans_sf"/>
</dbReference>
<keyword evidence="3 5" id="KW-0472">Membrane</keyword>
<evidence type="ECO:0000256" key="4">
    <source>
        <dbReference type="SAM" id="MobiDB-lite"/>
    </source>
</evidence>
<dbReference type="eggNOG" id="COG1413">
    <property type="taxonomic scope" value="Bacteria"/>
</dbReference>
<evidence type="ECO:0000313" key="7">
    <source>
        <dbReference type="Proteomes" id="UP000029692"/>
    </source>
</evidence>
<feature type="transmembrane region" description="Helical" evidence="5">
    <location>
        <begin position="348"/>
        <end position="367"/>
    </location>
</feature>
<gene>
    <name evidence="6" type="ORF">DC28_05445</name>
</gene>
<dbReference type="InterPro" id="IPR011701">
    <property type="entry name" value="MFS"/>
</dbReference>
<feature type="transmembrane region" description="Helical" evidence="5">
    <location>
        <begin position="388"/>
        <end position="411"/>
    </location>
</feature>
<evidence type="ECO:0000256" key="1">
    <source>
        <dbReference type="ARBA" id="ARBA00022692"/>
    </source>
</evidence>
<feature type="transmembrane region" description="Helical" evidence="5">
    <location>
        <begin position="323"/>
        <end position="342"/>
    </location>
</feature>
<protein>
    <submittedName>
        <fullName evidence="6">Uncharacterized protein</fullName>
    </submittedName>
</protein>
<dbReference type="SUPFAM" id="SSF103473">
    <property type="entry name" value="MFS general substrate transporter"/>
    <property type="match status" value="1"/>
</dbReference>
<feature type="transmembrane region" description="Helical" evidence="5">
    <location>
        <begin position="152"/>
        <end position="171"/>
    </location>
</feature>
<feature type="transmembrane region" description="Helical" evidence="5">
    <location>
        <begin position="109"/>
        <end position="132"/>
    </location>
</feature>
<feature type="transmembrane region" description="Helical" evidence="5">
    <location>
        <begin position="293"/>
        <end position="311"/>
    </location>
</feature>
<dbReference type="SUPFAM" id="SSF48371">
    <property type="entry name" value="ARM repeat"/>
    <property type="match status" value="1"/>
</dbReference>
<feature type="transmembrane region" description="Helical" evidence="5">
    <location>
        <begin position="423"/>
        <end position="443"/>
    </location>
</feature>
<dbReference type="eggNOG" id="COG2211">
    <property type="taxonomic scope" value="Bacteria"/>
</dbReference>
<proteinExistence type="predicted"/>
<dbReference type="Gene3D" id="1.20.1250.20">
    <property type="entry name" value="MFS general substrate transporter like domains"/>
    <property type="match status" value="1"/>
</dbReference>
<feature type="region of interest" description="Disordered" evidence="4">
    <location>
        <begin position="205"/>
        <end position="242"/>
    </location>
</feature>
<keyword evidence="2 5" id="KW-1133">Transmembrane helix</keyword>
<accession>A0A098QYW4</accession>
<feature type="transmembrane region" description="Helical" evidence="5">
    <location>
        <begin position="21"/>
        <end position="45"/>
    </location>
</feature>
<dbReference type="Pfam" id="PF13646">
    <property type="entry name" value="HEAT_2"/>
    <property type="match status" value="1"/>
</dbReference>
<dbReference type="EMBL" id="JNUP01000047">
    <property type="protein sequence ID" value="KGE72819.1"/>
    <property type="molecule type" value="Genomic_DNA"/>
</dbReference>
<feature type="transmembrane region" description="Helical" evidence="5">
    <location>
        <begin position="85"/>
        <end position="103"/>
    </location>
</feature>
<feature type="transmembrane region" description="Helical" evidence="5">
    <location>
        <begin position="51"/>
        <end position="73"/>
    </location>
</feature>
<comment type="caution">
    <text evidence="6">The sequence shown here is derived from an EMBL/GenBank/DDBJ whole genome shotgun (WGS) entry which is preliminary data.</text>
</comment>
<feature type="compositionally biased region" description="Gly residues" evidence="4">
    <location>
        <begin position="215"/>
        <end position="233"/>
    </location>
</feature>
<feature type="region of interest" description="Disordered" evidence="4">
    <location>
        <begin position="717"/>
        <end position="755"/>
    </location>
</feature>
<evidence type="ECO:0000256" key="5">
    <source>
        <dbReference type="SAM" id="Phobius"/>
    </source>
</evidence>
<dbReference type="Pfam" id="PF07690">
    <property type="entry name" value="MFS_1"/>
    <property type="match status" value="1"/>
</dbReference>
<evidence type="ECO:0000256" key="3">
    <source>
        <dbReference type="ARBA" id="ARBA00023136"/>
    </source>
</evidence>
<evidence type="ECO:0000256" key="2">
    <source>
        <dbReference type="ARBA" id="ARBA00022989"/>
    </source>
</evidence>
<dbReference type="Gene3D" id="1.25.10.10">
    <property type="entry name" value="Leucine-rich Repeat Variant"/>
    <property type="match status" value="1"/>
</dbReference>
<evidence type="ECO:0000313" key="6">
    <source>
        <dbReference type="EMBL" id="KGE72819.1"/>
    </source>
</evidence>
<feature type="transmembrane region" description="Helical" evidence="5">
    <location>
        <begin position="177"/>
        <end position="198"/>
    </location>
</feature>
<keyword evidence="1 5" id="KW-0812">Transmembrane</keyword>
<keyword evidence="7" id="KW-1185">Reference proteome</keyword>
<dbReference type="InterPro" id="IPR011989">
    <property type="entry name" value="ARM-like"/>
</dbReference>
<reference evidence="6 7" key="1">
    <citation type="submission" date="2014-05" db="EMBL/GenBank/DDBJ databases">
        <title>De novo Genome Sequence of Spirocheata sp.</title>
        <authorList>
            <person name="Shivani Y."/>
            <person name="Subhash Y."/>
            <person name="Tushar L."/>
            <person name="Sasikala C."/>
            <person name="Ramana C.V."/>
        </authorList>
    </citation>
    <scope>NUCLEOTIDE SEQUENCE [LARGE SCALE GENOMIC DNA]</scope>
    <source>
        <strain evidence="6 7">JC230</strain>
    </source>
</reference>
<dbReference type="STRING" id="1480694.DC28_05445"/>
<dbReference type="InterPro" id="IPR016024">
    <property type="entry name" value="ARM-type_fold"/>
</dbReference>
<dbReference type="Proteomes" id="UP000029692">
    <property type="component" value="Unassembled WGS sequence"/>
</dbReference>
<dbReference type="GO" id="GO:0022857">
    <property type="term" value="F:transmembrane transporter activity"/>
    <property type="evidence" value="ECO:0007669"/>
    <property type="project" value="InterPro"/>
</dbReference>
<organism evidence="6 7">
    <name type="scientific">Spirochaeta lutea</name>
    <dbReference type="NCBI Taxonomy" id="1480694"/>
    <lineage>
        <taxon>Bacteria</taxon>
        <taxon>Pseudomonadati</taxon>
        <taxon>Spirochaetota</taxon>
        <taxon>Spirochaetia</taxon>
        <taxon>Spirochaetales</taxon>
        <taxon>Spirochaetaceae</taxon>
        <taxon>Spirochaeta</taxon>
    </lineage>
</organism>
<feature type="transmembrane region" description="Helical" evidence="5">
    <location>
        <begin position="261"/>
        <end position="281"/>
    </location>
</feature>